<feature type="coiled-coil region" evidence="1">
    <location>
        <begin position="40"/>
        <end position="81"/>
    </location>
</feature>
<reference evidence="4 5" key="1">
    <citation type="submission" date="2019-03" db="EMBL/GenBank/DDBJ databases">
        <title>Single cell metagenomics reveals metabolic interactions within the superorganism composed of flagellate Streblomastix strix and complex community of Bacteroidetes bacteria on its surface.</title>
        <authorList>
            <person name="Treitli S.C."/>
            <person name="Kolisko M."/>
            <person name="Husnik F."/>
            <person name="Keeling P."/>
            <person name="Hampl V."/>
        </authorList>
    </citation>
    <scope>NUCLEOTIDE SEQUENCE [LARGE SCALE GENOMIC DNA]</scope>
    <source>
        <strain evidence="4">St1</strain>
    </source>
</reference>
<protein>
    <recommendedName>
        <fullName evidence="6">Septum formation initiator</fullName>
    </recommendedName>
</protein>
<evidence type="ECO:0000256" key="3">
    <source>
        <dbReference type="SAM" id="SignalP"/>
    </source>
</evidence>
<evidence type="ECO:0000313" key="5">
    <source>
        <dbReference type="Proteomes" id="UP000324575"/>
    </source>
</evidence>
<proteinExistence type="predicted"/>
<organism evidence="4 5">
    <name type="scientific">Candidatus Ordinivivax streblomastigis</name>
    <dbReference type="NCBI Taxonomy" id="2540710"/>
    <lineage>
        <taxon>Bacteria</taxon>
        <taxon>Pseudomonadati</taxon>
        <taxon>Bacteroidota</taxon>
        <taxon>Bacteroidia</taxon>
        <taxon>Bacteroidales</taxon>
        <taxon>Candidatus Ordinivivax</taxon>
    </lineage>
</organism>
<gene>
    <name evidence="4" type="ORF">EZS26_000877</name>
</gene>
<keyword evidence="2" id="KW-0812">Transmembrane</keyword>
<keyword evidence="1" id="KW-0175">Coiled coil</keyword>
<evidence type="ECO:0000256" key="2">
    <source>
        <dbReference type="SAM" id="Phobius"/>
    </source>
</evidence>
<keyword evidence="3" id="KW-0732">Signal</keyword>
<feature type="transmembrane region" description="Helical" evidence="2">
    <location>
        <begin position="106"/>
        <end position="127"/>
    </location>
</feature>
<evidence type="ECO:0000256" key="1">
    <source>
        <dbReference type="SAM" id="Coils"/>
    </source>
</evidence>
<evidence type="ECO:0008006" key="6">
    <source>
        <dbReference type="Google" id="ProtNLM"/>
    </source>
</evidence>
<sequence length="290" mass="32022">MQKISILIFFLLALNLSAQEASQSKIDSLVREIQKVATVNAQQQTDIKTLNKKLRNVTDTVSELQTKLQQSQTNIKQTLDKKIGDSEQKTNKQIAGVNNSVGKKSLFAGIGGIVLLLLSIALFLWLYRTQKSNSADIIQQLEKTKSSIDEKLVAEFAKQADVMESLLKTLRELPVTASDSGELDHSLALKLSDEITLIERNISLMDAGTKGLKQLNRSIGKLKDNLAANGYEIPELLGKPYNEGMKATITNTIQDENLEKGVEVITKIVKPQVNYQDKMIQAAQIEVSIG</sequence>
<keyword evidence="2" id="KW-1133">Transmembrane helix</keyword>
<comment type="caution">
    <text evidence="4">The sequence shown here is derived from an EMBL/GenBank/DDBJ whole genome shotgun (WGS) entry which is preliminary data.</text>
</comment>
<feature type="signal peptide" evidence="3">
    <location>
        <begin position="1"/>
        <end position="20"/>
    </location>
</feature>
<dbReference type="AlphaFoldDB" id="A0A5M8P3R5"/>
<accession>A0A5M8P3R5</accession>
<feature type="chain" id="PRO_5024418669" description="Septum formation initiator" evidence="3">
    <location>
        <begin position="21"/>
        <end position="290"/>
    </location>
</feature>
<evidence type="ECO:0000313" key="4">
    <source>
        <dbReference type="EMBL" id="KAA6302982.1"/>
    </source>
</evidence>
<keyword evidence="2" id="KW-0472">Membrane</keyword>
<dbReference type="Proteomes" id="UP000324575">
    <property type="component" value="Unassembled WGS sequence"/>
</dbReference>
<dbReference type="EMBL" id="SNRX01000004">
    <property type="protein sequence ID" value="KAA6302982.1"/>
    <property type="molecule type" value="Genomic_DNA"/>
</dbReference>
<name>A0A5M8P3R5_9BACT</name>